<evidence type="ECO:0000259" key="7">
    <source>
        <dbReference type="SMART" id="SM00849"/>
    </source>
</evidence>
<dbReference type="InterPro" id="IPR035681">
    <property type="entry name" value="ComA-like_MBL"/>
</dbReference>
<dbReference type="NCBIfam" id="TIGR00361">
    <property type="entry name" value="ComEC_Rec2"/>
    <property type="match status" value="1"/>
</dbReference>
<feature type="transmembrane region" description="Helical" evidence="6">
    <location>
        <begin position="41"/>
        <end position="58"/>
    </location>
</feature>
<feature type="transmembrane region" description="Helical" evidence="6">
    <location>
        <begin position="12"/>
        <end position="34"/>
    </location>
</feature>
<comment type="subcellular location">
    <subcellularLocation>
        <location evidence="1">Cell membrane</location>
        <topology evidence="1">Multi-pass membrane protein</topology>
    </subcellularLocation>
</comment>
<gene>
    <name evidence="8" type="ORF">ASN18_2254</name>
</gene>
<dbReference type="InterPro" id="IPR001279">
    <property type="entry name" value="Metallo-B-lactamas"/>
</dbReference>
<sequence length="809" mass="91075">MWLYLSFISGVVLFHGKLYFPVCSVIVTICILGLSLLKRGLPLKLFIILSAGFFYAWFRYDPAELNSKPPPGELVITGTFTSLPVKVDYHSFKPAAAPFFQQEFKVRIPSGLFKKPVSIFYSRSRGFMPGTEATILTQMKLYSPPHIPGSYSYDMRLNGTAKRFLMVKESQSILWFFERQRLRLARRLESAFTGDTSTVLKSITIGDGSGISEPVRENFRATGLTHLLSISGTHFGMLTVLIFWISNLILSRMPYNFLLGMTIHISTKQLSAVLTLPIVTAYLLISGMSVPALRSFIMSWLFLVGLVLCRKGQWKNTLALAACIIELIDPESIFTASWQLSFFSCLFIGLASDRFNFYFTENEKPSGMKIPSFYFIDRFFTYIKKSDSKMYTYTTQAFRYIRDTVIVSLAATLGTMPIILYAFHSGSTVSLPANMIVVPYMCLLITPIILFSSFIYLVSGFFPLTGIIGLLTRNILDVIEWFARIPHSSINVKAFPFVFVIAAYVILLCFFLKKIKLFTVTSAAAAVLVIFYYLTAYPNTVVVTFIDVGQGDSALIETPNGKAIAIDTGSNGRQLEGYMRYRGKSTLHAMILSHGDSDHIGGLPNILRKFDVKYLIDNGMIVHEDMKLLRGRHISLKRGDVFTIDNVTLAILHPPEDLEGLGLLSRRTNNNTSLVIKLTGAHTSFLFTGDLETEGVDVIIGLKEKLRSDVLKVSHHGSRWGTSEEFISYLHPSIAVISAGRNNHFGHPTQEVLNNLRDIPTYRTDRQGAILVRETQRGFKVKTQFDYELIKTTIFAEEIKNIKRIFSVW</sequence>
<comment type="caution">
    <text evidence="8">The sequence shown here is derived from an EMBL/GenBank/DDBJ whole genome shotgun (WGS) entry which is preliminary data.</text>
</comment>
<dbReference type="PANTHER" id="PTHR30619:SF1">
    <property type="entry name" value="RECOMBINATION PROTEIN 2"/>
    <property type="match status" value="1"/>
</dbReference>
<reference evidence="8 9" key="1">
    <citation type="submission" date="2015-11" db="EMBL/GenBank/DDBJ databases">
        <authorList>
            <person name="Lin W."/>
        </authorList>
    </citation>
    <scope>NUCLEOTIDE SEQUENCE [LARGE SCALE GENOMIC DNA]</scope>
    <source>
        <strain evidence="8 9">HCH-1</strain>
    </source>
</reference>
<dbReference type="InterPro" id="IPR036866">
    <property type="entry name" value="RibonucZ/Hydroxyglut_hydro"/>
</dbReference>
<accession>A0ABR5SDJ0</accession>
<dbReference type="SMART" id="SM00849">
    <property type="entry name" value="Lactamase_B"/>
    <property type="match status" value="1"/>
</dbReference>
<feature type="transmembrane region" description="Helical" evidence="6">
    <location>
        <begin position="224"/>
        <end position="245"/>
    </location>
</feature>
<organism evidence="8 9">
    <name type="scientific">Candidatus Magnetominusculus xianensis</name>
    <dbReference type="NCBI Taxonomy" id="1748249"/>
    <lineage>
        <taxon>Bacteria</taxon>
        <taxon>Pseudomonadati</taxon>
        <taxon>Nitrospirota</taxon>
        <taxon>Nitrospiria</taxon>
        <taxon>Nitrospirales</taxon>
        <taxon>Nitrospiraceae</taxon>
        <taxon>Candidatus Magnetominusculus</taxon>
    </lineage>
</organism>
<feature type="transmembrane region" description="Helical" evidence="6">
    <location>
        <begin position="494"/>
        <end position="512"/>
    </location>
</feature>
<keyword evidence="2" id="KW-1003">Cell membrane</keyword>
<keyword evidence="3 6" id="KW-0812">Transmembrane</keyword>
<dbReference type="Gene3D" id="3.60.15.10">
    <property type="entry name" value="Ribonuclease Z/Hydroxyacylglutathione hydrolase-like"/>
    <property type="match status" value="1"/>
</dbReference>
<keyword evidence="9" id="KW-1185">Reference proteome</keyword>
<dbReference type="InterPro" id="IPR004797">
    <property type="entry name" value="Competence_ComEC/Rec2"/>
</dbReference>
<dbReference type="CDD" id="cd07731">
    <property type="entry name" value="ComA-like_MBL-fold"/>
    <property type="match status" value="1"/>
</dbReference>
<evidence type="ECO:0000256" key="1">
    <source>
        <dbReference type="ARBA" id="ARBA00004651"/>
    </source>
</evidence>
<feature type="transmembrane region" description="Helical" evidence="6">
    <location>
        <begin position="291"/>
        <end position="309"/>
    </location>
</feature>
<evidence type="ECO:0000256" key="5">
    <source>
        <dbReference type="ARBA" id="ARBA00023136"/>
    </source>
</evidence>
<feature type="transmembrane region" description="Helical" evidence="6">
    <location>
        <begin position="405"/>
        <end position="424"/>
    </location>
</feature>
<dbReference type="Proteomes" id="UP000060487">
    <property type="component" value="Unassembled WGS sequence"/>
</dbReference>
<dbReference type="PANTHER" id="PTHR30619">
    <property type="entry name" value="DNA INTERNALIZATION/COMPETENCE PROTEIN COMEC/REC2"/>
    <property type="match status" value="1"/>
</dbReference>
<proteinExistence type="predicted"/>
<keyword evidence="5 6" id="KW-0472">Membrane</keyword>
<evidence type="ECO:0000313" key="9">
    <source>
        <dbReference type="Proteomes" id="UP000060487"/>
    </source>
</evidence>
<name>A0ABR5SDJ0_9BACT</name>
<feature type="transmembrane region" description="Helical" evidence="6">
    <location>
        <begin position="436"/>
        <end position="457"/>
    </location>
</feature>
<dbReference type="SUPFAM" id="SSF56281">
    <property type="entry name" value="Metallo-hydrolase/oxidoreductase"/>
    <property type="match status" value="1"/>
</dbReference>
<feature type="domain" description="Metallo-beta-lactamase" evidence="7">
    <location>
        <begin position="550"/>
        <end position="741"/>
    </location>
</feature>
<dbReference type="NCBIfam" id="TIGR00360">
    <property type="entry name" value="ComEC_N-term"/>
    <property type="match status" value="1"/>
</dbReference>
<protein>
    <submittedName>
        <fullName evidence="8">Competence protein ComEC</fullName>
    </submittedName>
</protein>
<dbReference type="InterPro" id="IPR004477">
    <property type="entry name" value="ComEC_N"/>
</dbReference>
<keyword evidence="4 6" id="KW-1133">Transmembrane helix</keyword>
<dbReference type="EMBL" id="LNQR01000079">
    <property type="protein sequence ID" value="KWT83379.1"/>
    <property type="molecule type" value="Genomic_DNA"/>
</dbReference>
<evidence type="ECO:0000256" key="6">
    <source>
        <dbReference type="SAM" id="Phobius"/>
    </source>
</evidence>
<dbReference type="Pfam" id="PF03772">
    <property type="entry name" value="Competence"/>
    <property type="match status" value="1"/>
</dbReference>
<feature type="transmembrane region" description="Helical" evidence="6">
    <location>
        <begin position="257"/>
        <end position="285"/>
    </location>
</feature>
<dbReference type="InterPro" id="IPR052159">
    <property type="entry name" value="Competence_DNA_uptake"/>
</dbReference>
<evidence type="ECO:0000313" key="8">
    <source>
        <dbReference type="EMBL" id="KWT83379.1"/>
    </source>
</evidence>
<feature type="transmembrane region" description="Helical" evidence="6">
    <location>
        <begin position="464"/>
        <end position="482"/>
    </location>
</feature>
<evidence type="ECO:0000256" key="2">
    <source>
        <dbReference type="ARBA" id="ARBA00022475"/>
    </source>
</evidence>
<dbReference type="RefSeq" id="WP_085052857.1">
    <property type="nucleotide sequence ID" value="NZ_LNQR01000079.1"/>
</dbReference>
<evidence type="ECO:0000256" key="4">
    <source>
        <dbReference type="ARBA" id="ARBA00022989"/>
    </source>
</evidence>
<dbReference type="Pfam" id="PF00753">
    <property type="entry name" value="Lactamase_B"/>
    <property type="match status" value="1"/>
</dbReference>
<evidence type="ECO:0000256" key="3">
    <source>
        <dbReference type="ARBA" id="ARBA00022692"/>
    </source>
</evidence>